<evidence type="ECO:0008006" key="3">
    <source>
        <dbReference type="Google" id="ProtNLM"/>
    </source>
</evidence>
<reference evidence="1" key="1">
    <citation type="submission" date="2024-05" db="EMBL/GenBank/DDBJ databases">
        <title>Metabacillus sp. nov., isolated from the rhizosphere soil of tomato plants.</title>
        <authorList>
            <person name="Ma R."/>
        </authorList>
    </citation>
    <scope>NUCLEOTIDE SEQUENCE</scope>
    <source>
        <strain evidence="1">DBTR6</strain>
    </source>
</reference>
<dbReference type="Proteomes" id="UP001165287">
    <property type="component" value="Unassembled WGS sequence"/>
</dbReference>
<sequence length="69" mass="8223">MKKMLIYKENGEFVIERVSEFNHDSKQNFISEQGFLEGLQSYQQVMAEYELEVSDELWSLVINFLNKPM</sequence>
<proteinExistence type="predicted"/>
<evidence type="ECO:0000313" key="1">
    <source>
        <dbReference type="EMBL" id="MBZ5753448.1"/>
    </source>
</evidence>
<keyword evidence="2" id="KW-1185">Reference proteome</keyword>
<gene>
    <name evidence="1" type="ORF">K9V48_25285</name>
</gene>
<comment type="caution">
    <text evidence="1">The sequence shown here is derived from an EMBL/GenBank/DDBJ whole genome shotgun (WGS) entry which is preliminary data.</text>
</comment>
<organism evidence="1 2">
    <name type="scientific">Metabacillus rhizolycopersici</name>
    <dbReference type="NCBI Taxonomy" id="2875709"/>
    <lineage>
        <taxon>Bacteria</taxon>
        <taxon>Bacillati</taxon>
        <taxon>Bacillota</taxon>
        <taxon>Bacilli</taxon>
        <taxon>Bacillales</taxon>
        <taxon>Bacillaceae</taxon>
        <taxon>Metabacillus</taxon>
    </lineage>
</organism>
<evidence type="ECO:0000313" key="2">
    <source>
        <dbReference type="Proteomes" id="UP001165287"/>
    </source>
</evidence>
<dbReference type="EMBL" id="JAIQUM010000111">
    <property type="protein sequence ID" value="MBZ5753448.1"/>
    <property type="molecule type" value="Genomic_DNA"/>
</dbReference>
<protein>
    <recommendedName>
        <fullName evidence="3">ASCH domain-containing protein</fullName>
    </recommendedName>
</protein>
<dbReference type="RefSeq" id="WP_224141868.1">
    <property type="nucleotide sequence ID" value="NZ_JAIQUM010000111.1"/>
</dbReference>
<name>A0ABS7UYQ2_9BACI</name>
<accession>A0ABS7UYQ2</accession>